<proteinExistence type="predicted"/>
<name>A0A1V4AWG0_9BACT</name>
<protein>
    <submittedName>
        <fullName evidence="1">Uncharacterized protein</fullName>
    </submittedName>
</protein>
<dbReference type="STRING" id="1004156.AYP45_03130"/>
<reference evidence="1 2" key="1">
    <citation type="journal article" date="2017" name="Water Res.">
        <title>Discovery and metagenomic analysis of an anammox bacterial enrichment related to Candidatus "Brocadia caroliniensis" in a full-scale glycerol-fed nitritation-denitritation separate centrate treatment process.</title>
        <authorList>
            <person name="Park H."/>
            <person name="Brotto A.C."/>
            <person name="van Loosdrecht M.C."/>
            <person name="Chandran K."/>
        </authorList>
    </citation>
    <scope>NUCLEOTIDE SEQUENCE [LARGE SCALE GENOMIC DNA]</scope>
    <source>
        <strain evidence="1">26THWARD</strain>
    </source>
</reference>
<gene>
    <name evidence="1" type="ORF">AYP45_03130</name>
</gene>
<sequence>MLPFIFSLSDTLQGLISYNTQFKTEPFSLLKNSNKSDVAMQGRGEAFATLGMSIGMTFPTNASPLLFHTFFAQQKSLTTKNVFTKHLRQ</sequence>
<organism evidence="1 2">
    <name type="scientific">Candidatus Brocadia carolinensis</name>
    <dbReference type="NCBI Taxonomy" id="1004156"/>
    <lineage>
        <taxon>Bacteria</taxon>
        <taxon>Pseudomonadati</taxon>
        <taxon>Planctomycetota</taxon>
        <taxon>Candidatus Brocadiia</taxon>
        <taxon>Candidatus Brocadiales</taxon>
        <taxon>Candidatus Brocadiaceae</taxon>
        <taxon>Candidatus Brocadia</taxon>
    </lineage>
</organism>
<dbReference type="Proteomes" id="UP000189681">
    <property type="component" value="Unassembled WGS sequence"/>
</dbReference>
<comment type="caution">
    <text evidence="1">The sequence shown here is derived from an EMBL/GenBank/DDBJ whole genome shotgun (WGS) entry which is preliminary data.</text>
</comment>
<dbReference type="AlphaFoldDB" id="A0A1V4AWG0"/>
<accession>A0A1V4AWG0</accession>
<evidence type="ECO:0000313" key="2">
    <source>
        <dbReference type="Proteomes" id="UP000189681"/>
    </source>
</evidence>
<dbReference type="EMBL" id="AYTS01000029">
    <property type="protein sequence ID" value="OOP57452.1"/>
    <property type="molecule type" value="Genomic_DNA"/>
</dbReference>
<evidence type="ECO:0000313" key="1">
    <source>
        <dbReference type="EMBL" id="OOP57452.1"/>
    </source>
</evidence>